<feature type="domain" description="Serine aminopeptidase S33" evidence="1">
    <location>
        <begin position="54"/>
        <end position="149"/>
    </location>
</feature>
<evidence type="ECO:0000259" key="1">
    <source>
        <dbReference type="Pfam" id="PF12146"/>
    </source>
</evidence>
<dbReference type="AlphaFoldDB" id="A0A437LE75"/>
<dbReference type="Pfam" id="PF12146">
    <property type="entry name" value="Hydrolase_4"/>
    <property type="match status" value="1"/>
</dbReference>
<dbReference type="GO" id="GO:0016787">
    <property type="term" value="F:hydrolase activity"/>
    <property type="evidence" value="ECO:0007669"/>
    <property type="project" value="UniProtKB-KW"/>
</dbReference>
<protein>
    <submittedName>
        <fullName evidence="2">Hydrolase 1, exosortase A system-associated</fullName>
    </submittedName>
</protein>
<dbReference type="InterPro" id="IPR029058">
    <property type="entry name" value="AB_hydrolase_fold"/>
</dbReference>
<gene>
    <name evidence="2" type="ORF">EOD73_13935</name>
</gene>
<dbReference type="NCBIfam" id="TIGR03100">
    <property type="entry name" value="hydr1_PEP"/>
    <property type="match status" value="1"/>
</dbReference>
<sequence>MAGVSVEECIVPVALPARALGFGLLSEPQGPRARWGVLVLVGGPQYRVGAHRHFVTLARQLAAAGIPTLRFDHRGVGDTGGDLQPFDALDDDVAAGVDALMQAVPDLEGVVLWGLCDAASAALLYVARREDPRVRALAMLNPWVRSPQGEARTRIQHYYWERLRSPEFWRKLARGGVGLDALVGWWRLRRQAKGGAPAASPEAQGPFQVQMARGWQRFTGPMLLQLSGKDHTAREFEGVAEVFPAWTGWQSRAHLTVQTYPEADHTLSARALQDASTQALIEWLRALA</sequence>
<dbReference type="EMBL" id="SACM01000004">
    <property type="protein sequence ID" value="RVT83672.1"/>
    <property type="molecule type" value="Genomic_DNA"/>
</dbReference>
<dbReference type="Gene3D" id="3.40.50.1820">
    <property type="entry name" value="alpha/beta hydrolase"/>
    <property type="match status" value="1"/>
</dbReference>
<dbReference type="InterPro" id="IPR022742">
    <property type="entry name" value="Hydrolase_4"/>
</dbReference>
<comment type="caution">
    <text evidence="2">The sequence shown here is derived from an EMBL/GenBank/DDBJ whole genome shotgun (WGS) entry which is preliminary data.</text>
</comment>
<evidence type="ECO:0000313" key="3">
    <source>
        <dbReference type="Proteomes" id="UP000288587"/>
    </source>
</evidence>
<organism evidence="2 3">
    <name type="scientific">Inhella crocodyli</name>
    <dbReference type="NCBI Taxonomy" id="2499851"/>
    <lineage>
        <taxon>Bacteria</taxon>
        <taxon>Pseudomonadati</taxon>
        <taxon>Pseudomonadota</taxon>
        <taxon>Betaproteobacteria</taxon>
        <taxon>Burkholderiales</taxon>
        <taxon>Sphaerotilaceae</taxon>
        <taxon>Inhella</taxon>
    </lineage>
</organism>
<dbReference type="OrthoDB" id="5379975at2"/>
<name>A0A437LE75_9BURK</name>
<dbReference type="RefSeq" id="WP_127683636.1">
    <property type="nucleotide sequence ID" value="NZ_SACM01000004.1"/>
</dbReference>
<keyword evidence="3" id="KW-1185">Reference proteome</keyword>
<evidence type="ECO:0000313" key="2">
    <source>
        <dbReference type="EMBL" id="RVT83672.1"/>
    </source>
</evidence>
<accession>A0A437LE75</accession>
<reference evidence="2 3" key="1">
    <citation type="submission" date="2019-01" db="EMBL/GenBank/DDBJ databases">
        <authorList>
            <person name="Chen W.-M."/>
        </authorList>
    </citation>
    <scope>NUCLEOTIDE SEQUENCE [LARGE SCALE GENOMIC DNA]</scope>
    <source>
        <strain evidence="2 3">CCP-18</strain>
    </source>
</reference>
<dbReference type="Proteomes" id="UP000288587">
    <property type="component" value="Unassembled WGS sequence"/>
</dbReference>
<proteinExistence type="predicted"/>
<dbReference type="InterPro" id="IPR017531">
    <property type="entry name" value="Hydrolase-1_PEP"/>
</dbReference>
<keyword evidence="2" id="KW-0378">Hydrolase</keyword>
<dbReference type="SUPFAM" id="SSF53474">
    <property type="entry name" value="alpha/beta-Hydrolases"/>
    <property type="match status" value="1"/>
</dbReference>